<reference evidence="1 2" key="1">
    <citation type="submission" date="2015-01" db="EMBL/GenBank/DDBJ databases">
        <title>Comparative genomics of non-oral Prevotella species.</title>
        <authorList>
            <person name="Accetto T."/>
            <person name="Nograsek B."/>
            <person name="Avgustin G."/>
        </authorList>
    </citation>
    <scope>NUCLEOTIDE SEQUENCE [LARGE SCALE GENOMIC DNA]</scope>
    <source>
        <strain evidence="1 2">P5-119</strain>
    </source>
</reference>
<proteinExistence type="predicted"/>
<evidence type="ECO:0000313" key="1">
    <source>
        <dbReference type="EMBL" id="KIP60561.1"/>
    </source>
</evidence>
<protein>
    <submittedName>
        <fullName evidence="1">Uncharacterized protein</fullName>
    </submittedName>
</protein>
<organism evidence="1 2">
    <name type="scientific">Prevotella pectinovora</name>
    <dbReference type="NCBI Taxonomy" id="1602169"/>
    <lineage>
        <taxon>Bacteria</taxon>
        <taxon>Pseudomonadati</taxon>
        <taxon>Bacteroidota</taxon>
        <taxon>Bacteroidia</taxon>
        <taxon>Bacteroidales</taxon>
        <taxon>Prevotellaceae</taxon>
        <taxon>Prevotella</taxon>
    </lineage>
</organism>
<dbReference type="AlphaFoldDB" id="A0A0D0IRW2"/>
<dbReference type="EMBL" id="JXQK01000080">
    <property type="protein sequence ID" value="KIP60561.1"/>
    <property type="molecule type" value="Genomic_DNA"/>
</dbReference>
<evidence type="ECO:0000313" key="2">
    <source>
        <dbReference type="Proteomes" id="UP000032046"/>
    </source>
</evidence>
<dbReference type="Proteomes" id="UP000032046">
    <property type="component" value="Unassembled WGS sequence"/>
</dbReference>
<accession>A0A0D0IRW2</accession>
<keyword evidence="2" id="KW-1185">Reference proteome</keyword>
<gene>
    <name evidence="1" type="ORF">ST44_11255</name>
</gene>
<comment type="caution">
    <text evidence="1">The sequence shown here is derived from an EMBL/GenBank/DDBJ whole genome shotgun (WGS) entry which is preliminary data.</text>
</comment>
<sequence>MWNDGVKGNGKGWQIGEIALPGKGKEIGRYRCDEKVGYWAREEKEMCPGGATCLPLLGNVLTPLGQRACPKTGQKTV</sequence>
<name>A0A0D0IRW2_9BACT</name>